<evidence type="ECO:0000313" key="2">
    <source>
        <dbReference type="Proteomes" id="UP001320702"/>
    </source>
</evidence>
<sequence>MVQYPLSDVDDDPSRIMDPVSWQVAEATLAGPLARAAMALGRLDGALTALDASRLRPGAIARLAMRETEAILWTAGTPLSAEILGRDVMDARADSDPDALRAGRWALRRLQGRGRLDDLRDFLGLHRLDASGTTALLPLRATGDAFDAAATEFDMAMAAAAGLHPLTRAAFGELALRLSDLTPEGDMVEPACWAARTMACDCVAAVFAPIGRSRRKVRVAGGAPGQRLSAWYDAIAEGADAARTELARLTAWQDHARRRVARIKGDNPLRIVAVLAASPQMTTAMVEAEAGISRDTAERLLVRLAGMGLVRETTGATRFRVWTAAL</sequence>
<accession>A0ABT2KDJ7</accession>
<evidence type="ECO:0008006" key="3">
    <source>
        <dbReference type="Google" id="ProtNLM"/>
    </source>
</evidence>
<keyword evidence="2" id="KW-1185">Reference proteome</keyword>
<dbReference type="EMBL" id="JANAVZ010000015">
    <property type="protein sequence ID" value="MCT4334620.1"/>
    <property type="molecule type" value="Genomic_DNA"/>
</dbReference>
<name>A0ABT2KDJ7_9RHOB</name>
<comment type="caution">
    <text evidence="1">The sequence shown here is derived from an EMBL/GenBank/DDBJ whole genome shotgun (WGS) entry which is preliminary data.</text>
</comment>
<dbReference type="Proteomes" id="UP001320702">
    <property type="component" value="Unassembled WGS sequence"/>
</dbReference>
<protein>
    <recommendedName>
        <fullName evidence="3">HTH DNA binding domain-containing protein</fullName>
    </recommendedName>
</protein>
<dbReference type="RefSeq" id="WP_260278523.1">
    <property type="nucleotide sequence ID" value="NZ_JANAVZ010000015.1"/>
</dbReference>
<proteinExistence type="predicted"/>
<evidence type="ECO:0000313" key="1">
    <source>
        <dbReference type="EMBL" id="MCT4334620.1"/>
    </source>
</evidence>
<gene>
    <name evidence="1" type="ORF">MU516_17350</name>
</gene>
<organism evidence="1 2">
    <name type="scientific">Paracoccus maritimus</name>
    <dbReference type="NCBI Taxonomy" id="2933292"/>
    <lineage>
        <taxon>Bacteria</taxon>
        <taxon>Pseudomonadati</taxon>
        <taxon>Pseudomonadota</taxon>
        <taxon>Alphaproteobacteria</taxon>
        <taxon>Rhodobacterales</taxon>
        <taxon>Paracoccaceae</taxon>
        <taxon>Paracoccus</taxon>
    </lineage>
</organism>
<reference evidence="1 2" key="1">
    <citation type="submission" date="2022-04" db="EMBL/GenBank/DDBJ databases">
        <title>Paracoccus sp. YLB-12 draft genome sequence.</title>
        <authorList>
            <person name="Yu L."/>
        </authorList>
    </citation>
    <scope>NUCLEOTIDE SEQUENCE [LARGE SCALE GENOMIC DNA]</scope>
    <source>
        <strain evidence="1 2">YLB-12</strain>
    </source>
</reference>